<proteinExistence type="predicted"/>
<dbReference type="Gene3D" id="2.60.40.10">
    <property type="entry name" value="Immunoglobulins"/>
    <property type="match status" value="1"/>
</dbReference>
<dbReference type="STRING" id="75743.A0A401P1Y4"/>
<dbReference type="InterPro" id="IPR036179">
    <property type="entry name" value="Ig-like_dom_sf"/>
</dbReference>
<dbReference type="OrthoDB" id="8921166at2759"/>
<accession>A0A401P1Y4</accession>
<evidence type="ECO:0008006" key="4">
    <source>
        <dbReference type="Google" id="ProtNLM"/>
    </source>
</evidence>
<evidence type="ECO:0000313" key="2">
    <source>
        <dbReference type="EMBL" id="GCB67159.1"/>
    </source>
</evidence>
<dbReference type="GO" id="GO:0002764">
    <property type="term" value="P:immune response-regulating signaling pathway"/>
    <property type="evidence" value="ECO:0007669"/>
    <property type="project" value="TreeGrafter"/>
</dbReference>
<gene>
    <name evidence="2" type="ORF">scyTo_0005085</name>
</gene>
<evidence type="ECO:0000313" key="3">
    <source>
        <dbReference type="Proteomes" id="UP000288216"/>
    </source>
</evidence>
<dbReference type="InterPro" id="IPR013783">
    <property type="entry name" value="Ig-like_fold"/>
</dbReference>
<protein>
    <recommendedName>
        <fullName evidence="4">Ig-like domain-containing protein</fullName>
    </recommendedName>
</protein>
<reference evidence="2 3" key="1">
    <citation type="journal article" date="2018" name="Nat. Ecol. Evol.">
        <title>Shark genomes provide insights into elasmobranch evolution and the origin of vertebrates.</title>
        <authorList>
            <person name="Hara Y"/>
            <person name="Yamaguchi K"/>
            <person name="Onimaru K"/>
            <person name="Kadota M"/>
            <person name="Koyanagi M"/>
            <person name="Keeley SD"/>
            <person name="Tatsumi K"/>
            <person name="Tanaka K"/>
            <person name="Motone F"/>
            <person name="Kageyama Y"/>
            <person name="Nozu R"/>
            <person name="Adachi N"/>
            <person name="Nishimura O"/>
            <person name="Nakagawa R"/>
            <person name="Tanegashima C"/>
            <person name="Kiyatake I"/>
            <person name="Matsumoto R"/>
            <person name="Murakumo K"/>
            <person name="Nishida K"/>
            <person name="Terakita A"/>
            <person name="Kuratani S"/>
            <person name="Sato K"/>
            <person name="Hyodo S Kuraku.S."/>
        </authorList>
    </citation>
    <scope>NUCLEOTIDE SEQUENCE [LARGE SCALE GENOMIC DNA]</scope>
</reference>
<evidence type="ECO:0000256" key="1">
    <source>
        <dbReference type="ARBA" id="ARBA00023157"/>
    </source>
</evidence>
<dbReference type="SUPFAM" id="SSF48726">
    <property type="entry name" value="Immunoglobulin"/>
    <property type="match status" value="1"/>
</dbReference>
<dbReference type="PANTHER" id="PTHR11738">
    <property type="entry name" value="MHC CLASS I NK CELL RECEPTOR"/>
    <property type="match status" value="1"/>
</dbReference>
<keyword evidence="3" id="KW-1185">Reference proteome</keyword>
<organism evidence="2 3">
    <name type="scientific">Scyliorhinus torazame</name>
    <name type="common">Cloudy catshark</name>
    <name type="synonym">Catulus torazame</name>
    <dbReference type="NCBI Taxonomy" id="75743"/>
    <lineage>
        <taxon>Eukaryota</taxon>
        <taxon>Metazoa</taxon>
        <taxon>Chordata</taxon>
        <taxon>Craniata</taxon>
        <taxon>Vertebrata</taxon>
        <taxon>Chondrichthyes</taxon>
        <taxon>Elasmobranchii</taxon>
        <taxon>Galeomorphii</taxon>
        <taxon>Galeoidea</taxon>
        <taxon>Carcharhiniformes</taxon>
        <taxon>Scyliorhinidae</taxon>
        <taxon>Scyliorhinus</taxon>
    </lineage>
</organism>
<sequence>MSEFERSIIFTIKELTPQDAGTYSCSFVKAVKGTEYETPRSDTVTFNVTEKLPRATISVDPTSGVVSRGKPIRLTCIGAILPSGGRFYFYRDDNKKGTLDVSGAVHAASFIVNDMVNTGKWNYTCGYARIVQQIAYHAPRSIAVQVTMAGE</sequence>
<dbReference type="Proteomes" id="UP000288216">
    <property type="component" value="Unassembled WGS sequence"/>
</dbReference>
<comment type="caution">
    <text evidence="2">The sequence shown here is derived from an EMBL/GenBank/DDBJ whole genome shotgun (WGS) entry which is preliminary data.</text>
</comment>
<dbReference type="InterPro" id="IPR050412">
    <property type="entry name" value="Ig-like_Receptors_ImmuneReg"/>
</dbReference>
<keyword evidence="1" id="KW-1015">Disulfide bond</keyword>
<name>A0A401P1Y4_SCYTO</name>
<dbReference type="EMBL" id="BFAA01001552">
    <property type="protein sequence ID" value="GCB67159.1"/>
    <property type="molecule type" value="Genomic_DNA"/>
</dbReference>
<dbReference type="PANTHER" id="PTHR11738:SF186">
    <property type="entry name" value="OSTEOCLAST-ASSOCIATED IMMUNOGLOBULIN-LIKE RECEPTOR"/>
    <property type="match status" value="1"/>
</dbReference>
<dbReference type="AlphaFoldDB" id="A0A401P1Y4"/>